<dbReference type="InterPro" id="IPR012337">
    <property type="entry name" value="RNaseH-like_sf"/>
</dbReference>
<dbReference type="Gene3D" id="2.170.260.10">
    <property type="entry name" value="paz domain"/>
    <property type="match status" value="1"/>
</dbReference>
<dbReference type="OrthoDB" id="10252740at2759"/>
<accession>A0A5N6UCH3</accession>
<evidence type="ECO:0000259" key="3">
    <source>
        <dbReference type="PROSITE" id="PS50822"/>
    </source>
</evidence>
<dbReference type="InterPro" id="IPR032474">
    <property type="entry name" value="Argonaute_N"/>
</dbReference>
<dbReference type="EMBL" id="ML738770">
    <property type="protein sequence ID" value="KAE8156263.1"/>
    <property type="molecule type" value="Genomic_DNA"/>
</dbReference>
<feature type="region of interest" description="Disordered" evidence="1">
    <location>
        <begin position="885"/>
        <end position="913"/>
    </location>
</feature>
<dbReference type="SUPFAM" id="SSF101690">
    <property type="entry name" value="PAZ domain"/>
    <property type="match status" value="1"/>
</dbReference>
<dbReference type="AlphaFoldDB" id="A0A5N6UCH3"/>
<dbReference type="InterPro" id="IPR003100">
    <property type="entry name" value="PAZ_dom"/>
</dbReference>
<feature type="region of interest" description="Disordered" evidence="1">
    <location>
        <begin position="757"/>
        <end position="782"/>
    </location>
</feature>
<proteinExistence type="predicted"/>
<reference evidence="4 5" key="1">
    <citation type="submission" date="2019-04" db="EMBL/GenBank/DDBJ databases">
        <title>Friends and foes A comparative genomics study of 23 Aspergillus species from section Flavi.</title>
        <authorList>
            <consortium name="DOE Joint Genome Institute"/>
            <person name="Kjaerbolling I."/>
            <person name="Vesth T."/>
            <person name="Frisvad J.C."/>
            <person name="Nybo J.L."/>
            <person name="Theobald S."/>
            <person name="Kildgaard S."/>
            <person name="Isbrandt T."/>
            <person name="Kuo A."/>
            <person name="Sato A."/>
            <person name="Lyhne E.K."/>
            <person name="Kogle M.E."/>
            <person name="Wiebenga A."/>
            <person name="Kun R.S."/>
            <person name="Lubbers R.J."/>
            <person name="Makela M.R."/>
            <person name="Barry K."/>
            <person name="Chovatia M."/>
            <person name="Clum A."/>
            <person name="Daum C."/>
            <person name="Haridas S."/>
            <person name="He G."/>
            <person name="LaButti K."/>
            <person name="Lipzen A."/>
            <person name="Mondo S."/>
            <person name="Riley R."/>
            <person name="Salamov A."/>
            <person name="Simmons B.A."/>
            <person name="Magnuson J.K."/>
            <person name="Henrissat B."/>
            <person name="Mortensen U.H."/>
            <person name="Larsen T.O."/>
            <person name="Devries R.P."/>
            <person name="Grigoriev I.V."/>
            <person name="Machida M."/>
            <person name="Baker S.E."/>
            <person name="Andersen M.R."/>
        </authorList>
    </citation>
    <scope>NUCLEOTIDE SEQUENCE [LARGE SCALE GENOMIC DNA]</scope>
    <source>
        <strain evidence="4 5">CBS 117626</strain>
    </source>
</reference>
<dbReference type="PROSITE" id="PS50822">
    <property type="entry name" value="PIWI"/>
    <property type="match status" value="1"/>
</dbReference>
<dbReference type="InterPro" id="IPR036397">
    <property type="entry name" value="RNaseH_sf"/>
</dbReference>
<dbReference type="InterPro" id="IPR032472">
    <property type="entry name" value="ArgoL2"/>
</dbReference>
<dbReference type="PROSITE" id="PS50821">
    <property type="entry name" value="PAZ"/>
    <property type="match status" value="1"/>
</dbReference>
<organism evidence="4 5">
    <name type="scientific">Aspergillus tamarii</name>
    <dbReference type="NCBI Taxonomy" id="41984"/>
    <lineage>
        <taxon>Eukaryota</taxon>
        <taxon>Fungi</taxon>
        <taxon>Dikarya</taxon>
        <taxon>Ascomycota</taxon>
        <taxon>Pezizomycotina</taxon>
        <taxon>Eurotiomycetes</taxon>
        <taxon>Eurotiomycetidae</taxon>
        <taxon>Eurotiales</taxon>
        <taxon>Aspergillaceae</taxon>
        <taxon>Aspergillus</taxon>
        <taxon>Aspergillus subgen. Circumdati</taxon>
    </lineage>
</organism>
<evidence type="ECO:0000313" key="4">
    <source>
        <dbReference type="EMBL" id="KAE8156263.1"/>
    </source>
</evidence>
<sequence>MSNAKSLCPIARPEYGISGSPIILRANHFELHLPHDLHLFRYSVHVTHAARDELPTKNTRRATPQVILLLLRDHFSDYCQGIATDGYQTLISKHRLMLQDVPYPVSYQGTVYHVTLTLNGSLNFARLQRLPGLPVGLQSAAPSRAEYLQALNIILGHHPRFTSPALVSTSNAYFDRRAARIDLGSGLHTVRGLHAVIREAQTRLCLNVAPKFSICYNDGALDHVLIHYMRENGSDMRKLAAFVVNLRVELIHLNGRRSSGKRTPRIKTIVGLASPNDGRDMFQPPLVRHFGAGAKAVEFYRDTPCEKPGLSSVTEPGSKKRKAPMDNGYVSVYDHFRTTYNIVIRDPWLPVVKVGSISNPSYLPAEVCRVLPGQGLRRRPTTAQSQEVSRLAVSHARSRYGLGSSPAEMRAILGLHGSHGPSLSSFGLKISSEMMTVPGRVLPGPSVVYRHGKEAGVRSGAWNLLGLRFQESTKLAGWTYLYFPGTVDPHGYRQDQRSIEDALSNLYARMKNAGMNIPPPRLPGIRVSPSRDDDGLDHAMDTFLGLSLTFLVIILPRQDERLYNRVKYLCDVRKGIHNICVVSHRFLRAKDEYLSNVVFKMNLKFGGLNHTLPASSLSIIHEGKTMVVGVDVTHPTSNNSSPDTPSVAAMVASTDPFLGQWPGAVRVQPARHEIICEIDKLLLSRLHLWQQRNQGALPENILVYRDGVSVTQYGSVLNTELPLLQKACAGLYESHHRPPPRFTIVLVEKRHQIRFQTAADGRPSGSRPPLHRSSNPPHGTVVDRRITDSQTWDFYIQSHAAPRGTARPGHYVVLFDQIFHGALRRHNRRGGDSNVADALQALTYHLCYLYARATRVASICPPVFYADLACSRARCYLHEVMKPFSGKASSSSSSSSFSSSFSSSSSSRPPLLEIRPHEKIKDTMFYI</sequence>
<evidence type="ECO:0000313" key="5">
    <source>
        <dbReference type="Proteomes" id="UP000326950"/>
    </source>
</evidence>
<evidence type="ECO:0000256" key="1">
    <source>
        <dbReference type="SAM" id="MobiDB-lite"/>
    </source>
</evidence>
<dbReference type="InterPro" id="IPR045246">
    <property type="entry name" value="Piwi_ago-like"/>
</dbReference>
<dbReference type="Pfam" id="PF02170">
    <property type="entry name" value="PAZ"/>
    <property type="match status" value="1"/>
</dbReference>
<dbReference type="CDD" id="cd02846">
    <property type="entry name" value="PAZ_argonaute_like"/>
    <property type="match status" value="1"/>
</dbReference>
<dbReference type="SUPFAM" id="SSF53098">
    <property type="entry name" value="Ribonuclease H-like"/>
    <property type="match status" value="1"/>
</dbReference>
<feature type="domain" description="PAZ" evidence="2">
    <location>
        <begin position="224"/>
        <end position="372"/>
    </location>
</feature>
<evidence type="ECO:0000259" key="2">
    <source>
        <dbReference type="PROSITE" id="PS50821"/>
    </source>
</evidence>
<feature type="domain" description="Piwi" evidence="3">
    <location>
        <begin position="550"/>
        <end position="878"/>
    </location>
</feature>
<dbReference type="PANTHER" id="PTHR22891">
    <property type="entry name" value="EUKARYOTIC TRANSLATION INITIATION FACTOR 2C"/>
    <property type="match status" value="1"/>
</dbReference>
<dbReference type="Proteomes" id="UP000326950">
    <property type="component" value="Unassembled WGS sequence"/>
</dbReference>
<dbReference type="InterPro" id="IPR036085">
    <property type="entry name" value="PAZ_dom_sf"/>
</dbReference>
<dbReference type="Gene3D" id="3.40.50.2300">
    <property type="match status" value="1"/>
</dbReference>
<keyword evidence="5" id="KW-1185">Reference proteome</keyword>
<dbReference type="GO" id="GO:0003723">
    <property type="term" value="F:RNA binding"/>
    <property type="evidence" value="ECO:0007669"/>
    <property type="project" value="InterPro"/>
</dbReference>
<dbReference type="Pfam" id="PF16488">
    <property type="entry name" value="ArgoL2"/>
    <property type="match status" value="1"/>
</dbReference>
<name>A0A5N6UCH3_ASPTM</name>
<dbReference type="SMART" id="SM00950">
    <property type="entry name" value="Piwi"/>
    <property type="match status" value="1"/>
</dbReference>
<dbReference type="InterPro" id="IPR003165">
    <property type="entry name" value="Piwi"/>
</dbReference>
<feature type="compositionally biased region" description="Low complexity" evidence="1">
    <location>
        <begin position="889"/>
        <end position="907"/>
    </location>
</feature>
<dbReference type="CDD" id="cd04657">
    <property type="entry name" value="Piwi_ago-like"/>
    <property type="match status" value="1"/>
</dbReference>
<protein>
    <submittedName>
        <fullName evidence="4">Ribonuclease H-like domain-containing protein</fullName>
    </submittedName>
</protein>
<gene>
    <name evidence="4" type="ORF">BDV40DRAFT_309769</name>
</gene>
<dbReference type="Gene3D" id="3.30.420.10">
    <property type="entry name" value="Ribonuclease H-like superfamily/Ribonuclease H"/>
    <property type="match status" value="1"/>
</dbReference>
<dbReference type="Pfam" id="PF16486">
    <property type="entry name" value="ArgoN"/>
    <property type="match status" value="1"/>
</dbReference>
<dbReference type="Pfam" id="PF02171">
    <property type="entry name" value="Piwi"/>
    <property type="match status" value="1"/>
</dbReference>